<gene>
    <name evidence="2" type="ORF">H9980_13050</name>
</gene>
<proteinExistence type="predicted"/>
<accession>A0A9D1XP77</accession>
<dbReference type="AlphaFoldDB" id="A0A9D1XP77"/>
<evidence type="ECO:0000313" key="2">
    <source>
        <dbReference type="EMBL" id="HIX82875.1"/>
    </source>
</evidence>
<evidence type="ECO:0000259" key="1">
    <source>
        <dbReference type="SMART" id="SM00481"/>
    </source>
</evidence>
<dbReference type="PANTHER" id="PTHR36928:SF1">
    <property type="entry name" value="PHOSPHATASE YCDX-RELATED"/>
    <property type="match status" value="1"/>
</dbReference>
<dbReference type="GO" id="GO:0005829">
    <property type="term" value="C:cytosol"/>
    <property type="evidence" value="ECO:0007669"/>
    <property type="project" value="TreeGrafter"/>
</dbReference>
<dbReference type="Gene3D" id="3.20.20.140">
    <property type="entry name" value="Metal-dependent hydrolases"/>
    <property type="match status" value="1"/>
</dbReference>
<reference evidence="2" key="2">
    <citation type="submission" date="2021-04" db="EMBL/GenBank/DDBJ databases">
        <authorList>
            <person name="Gilroy R."/>
        </authorList>
    </citation>
    <scope>NUCLEOTIDE SEQUENCE</scope>
    <source>
        <strain evidence="2">ChiGjej1B1-14440</strain>
    </source>
</reference>
<dbReference type="GO" id="GO:0042578">
    <property type="term" value="F:phosphoric ester hydrolase activity"/>
    <property type="evidence" value="ECO:0007669"/>
    <property type="project" value="TreeGrafter"/>
</dbReference>
<dbReference type="EMBL" id="DXET01000293">
    <property type="protein sequence ID" value="HIX82875.1"/>
    <property type="molecule type" value="Genomic_DNA"/>
</dbReference>
<evidence type="ECO:0000313" key="3">
    <source>
        <dbReference type="Proteomes" id="UP000886724"/>
    </source>
</evidence>
<dbReference type="InterPro" id="IPR016195">
    <property type="entry name" value="Pol/histidinol_Pase-like"/>
</dbReference>
<dbReference type="Pfam" id="PF02811">
    <property type="entry name" value="PHP"/>
    <property type="match status" value="1"/>
</dbReference>
<dbReference type="InterPro" id="IPR004013">
    <property type="entry name" value="PHP_dom"/>
</dbReference>
<dbReference type="PANTHER" id="PTHR36928">
    <property type="entry name" value="PHOSPHATASE YCDX-RELATED"/>
    <property type="match status" value="1"/>
</dbReference>
<dbReference type="InterPro" id="IPR050243">
    <property type="entry name" value="PHP_phosphatase"/>
</dbReference>
<protein>
    <submittedName>
        <fullName evidence="2">Phosphatase</fullName>
    </submittedName>
</protein>
<comment type="caution">
    <text evidence="2">The sequence shown here is derived from an EMBL/GenBank/DDBJ whole genome shotgun (WGS) entry which is preliminary data.</text>
</comment>
<dbReference type="SMART" id="SM00481">
    <property type="entry name" value="POLIIIAc"/>
    <property type="match status" value="1"/>
</dbReference>
<dbReference type="GO" id="GO:0008270">
    <property type="term" value="F:zinc ion binding"/>
    <property type="evidence" value="ECO:0007669"/>
    <property type="project" value="TreeGrafter"/>
</dbReference>
<name>A0A9D1XP77_9FIRM</name>
<organism evidence="2 3">
    <name type="scientific">Candidatus Erysipelatoclostridium merdavium</name>
    <dbReference type="NCBI Taxonomy" id="2838566"/>
    <lineage>
        <taxon>Bacteria</taxon>
        <taxon>Bacillati</taxon>
        <taxon>Bacillota</taxon>
        <taxon>Erysipelotrichia</taxon>
        <taxon>Erysipelotrichales</taxon>
        <taxon>Erysipelotrichales incertae sedis</taxon>
    </lineage>
</organism>
<feature type="domain" description="Polymerase/histidinol phosphatase N-terminal" evidence="1">
    <location>
        <begin position="6"/>
        <end position="80"/>
    </location>
</feature>
<dbReference type="CDD" id="cd07437">
    <property type="entry name" value="PHP_HisPPase_Ycdx_like"/>
    <property type="match status" value="1"/>
</dbReference>
<dbReference type="SUPFAM" id="SSF89550">
    <property type="entry name" value="PHP domain-like"/>
    <property type="match status" value="1"/>
</dbReference>
<dbReference type="Proteomes" id="UP000886724">
    <property type="component" value="Unassembled WGS sequence"/>
</dbReference>
<dbReference type="NCBIfam" id="NF006702">
    <property type="entry name" value="PRK09248.1"/>
    <property type="match status" value="1"/>
</dbReference>
<sequence length="238" mass="27087">MGKIELDVHTHTIASGHSYSSMNEMVNEAKAKGLQLLGMVEHDVGIPGTCDPIYFKNYHVVPRVFNGLKIILGIEVNILDYDGKLSISDDLYQYVDYCMAGIHFHCYKPGSIEQNTNAVIETIKNPHISVIVHPDDGYCPLDYEKVVLAAKKYHTLLEVNNNALRSSSRLNSRENVIEMLQLCKKHQVKIILGSDAHIHFDIMNFDHIEGILEEIDFPKELIVNYDVDEFLKYIDKKV</sequence>
<reference evidence="2" key="1">
    <citation type="journal article" date="2021" name="PeerJ">
        <title>Extensive microbial diversity within the chicken gut microbiome revealed by metagenomics and culture.</title>
        <authorList>
            <person name="Gilroy R."/>
            <person name="Ravi A."/>
            <person name="Getino M."/>
            <person name="Pursley I."/>
            <person name="Horton D.L."/>
            <person name="Alikhan N.F."/>
            <person name="Baker D."/>
            <person name="Gharbi K."/>
            <person name="Hall N."/>
            <person name="Watson M."/>
            <person name="Adriaenssens E.M."/>
            <person name="Foster-Nyarko E."/>
            <person name="Jarju S."/>
            <person name="Secka A."/>
            <person name="Antonio M."/>
            <person name="Oren A."/>
            <person name="Chaudhuri R.R."/>
            <person name="La Ragione R."/>
            <person name="Hildebrand F."/>
            <person name="Pallen M.J."/>
        </authorList>
    </citation>
    <scope>NUCLEOTIDE SEQUENCE</scope>
    <source>
        <strain evidence="2">ChiGjej1B1-14440</strain>
    </source>
</reference>
<dbReference type="InterPro" id="IPR003141">
    <property type="entry name" value="Pol/His_phosphatase_N"/>
</dbReference>